<dbReference type="Proteomes" id="UP001157114">
    <property type="component" value="Unassembled WGS sequence"/>
</dbReference>
<dbReference type="RefSeq" id="WP_284240442.1">
    <property type="nucleotide sequence ID" value="NZ_BSSQ01000015.1"/>
</dbReference>
<evidence type="ECO:0000313" key="1">
    <source>
        <dbReference type="EMBL" id="GLX69656.1"/>
    </source>
</evidence>
<protein>
    <submittedName>
        <fullName evidence="1">Uncharacterized protein</fullName>
    </submittedName>
</protein>
<proteinExistence type="predicted"/>
<organism evidence="1 2">
    <name type="scientific">Paenibacillus glycanilyticus</name>
    <dbReference type="NCBI Taxonomy" id="126569"/>
    <lineage>
        <taxon>Bacteria</taxon>
        <taxon>Bacillati</taxon>
        <taxon>Bacillota</taxon>
        <taxon>Bacilli</taxon>
        <taxon>Bacillales</taxon>
        <taxon>Paenibacillaceae</taxon>
        <taxon>Paenibacillus</taxon>
    </lineage>
</organism>
<dbReference type="EMBL" id="BSSQ01000015">
    <property type="protein sequence ID" value="GLX69656.1"/>
    <property type="molecule type" value="Genomic_DNA"/>
</dbReference>
<comment type="caution">
    <text evidence="1">The sequence shown here is derived from an EMBL/GenBank/DDBJ whole genome shotgun (WGS) entry which is preliminary data.</text>
</comment>
<gene>
    <name evidence="1" type="ORF">MU1_40010</name>
</gene>
<keyword evidence="2" id="KW-1185">Reference proteome</keyword>
<name>A0ABQ6GJZ0_9BACL</name>
<evidence type="ECO:0000313" key="2">
    <source>
        <dbReference type="Proteomes" id="UP001157114"/>
    </source>
</evidence>
<sequence length="98" mass="11206">MGDIRFVKALIHWDKDPSKYPCNTWLPDLIVHYGSIEGKQLTGEAWTVPVRITSLIEGTWDTYADVRFLVDDAPWHLLVSGYMFILWAGKEIASVKVL</sequence>
<reference evidence="1 2" key="1">
    <citation type="submission" date="2023-03" db="EMBL/GenBank/DDBJ databases">
        <title>Draft genome sequence of the bacteria which degrade cell wall of Tricholomamatutake.</title>
        <authorList>
            <person name="Konishi Y."/>
            <person name="Fukuta Y."/>
            <person name="Shirasaka N."/>
        </authorList>
    </citation>
    <scope>NUCLEOTIDE SEQUENCE [LARGE SCALE GENOMIC DNA]</scope>
    <source>
        <strain evidence="2">mu1</strain>
    </source>
</reference>
<accession>A0ABQ6GJZ0</accession>